<accession>L8E8A1</accession>
<name>L8E8A1_HUMAN</name>
<dbReference type="IntAct" id="L8E8A1">
    <property type="interactions" value="1"/>
</dbReference>
<organism evidence="1">
    <name type="scientific">Homo sapiens</name>
    <name type="common">Human</name>
    <dbReference type="NCBI Taxonomy" id="9606"/>
    <lineage>
        <taxon>Eukaryota</taxon>
        <taxon>Metazoa</taxon>
        <taxon>Chordata</taxon>
        <taxon>Craniata</taxon>
        <taxon>Vertebrata</taxon>
        <taxon>Euteleostomi</taxon>
        <taxon>Mammalia</taxon>
        <taxon>Eutheria</taxon>
        <taxon>Euarchontoglires</taxon>
        <taxon>Primates</taxon>
        <taxon>Haplorrhini</taxon>
        <taxon>Catarrhini</taxon>
        <taxon>Hominidae</taxon>
        <taxon>Homo</taxon>
    </lineage>
</organism>
<proteinExistence type="predicted"/>
<gene>
    <name evidence="1" type="primary">KLHL5</name>
</gene>
<reference evidence="1" key="1">
    <citation type="journal article" date="2013" name="PLoS ONE">
        <title>Direct detection of alternative open reading frames translation products in human significantly expands the proteome.</title>
        <authorList>
            <person name="Vanderperre B."/>
            <person name="Lucier J.-F."/>
            <person name="Motard J."/>
            <person name="Tremblay G."/>
            <person name="Vanderperre S."/>
            <person name="Wisztorski M."/>
            <person name="Salzet M."/>
            <person name="Boisvert F.-M."/>
            <person name="Roucou X."/>
        </authorList>
    </citation>
    <scope>NUCLEOTIDE SEQUENCE</scope>
</reference>
<sequence length="44" mass="5176">MQWGSVYLVISYMLLGGMMDRHTLILWRLMIPRQMSGPRLLHCA</sequence>
<dbReference type="ChiTaRS" id="KLHL5">
    <property type="organism name" value="human"/>
</dbReference>
<protein>
    <submittedName>
        <fullName evidence="1">Alternative protein KLHL5</fullName>
    </submittedName>
</protein>
<dbReference type="OrthoDB" id="45365at2759"/>
<dbReference type="EMBL" id="HF584033">
    <property type="protein sequence ID" value="CCQ43530.1"/>
    <property type="molecule type" value="Genomic_DNA"/>
</dbReference>
<dbReference type="AlphaFoldDB" id="L8E8A1"/>
<evidence type="ECO:0000313" key="1">
    <source>
        <dbReference type="EMBL" id="CCQ43530.1"/>
    </source>
</evidence>